<sequence>MSNYNNNNNNNNNNNKILYRALYFLLLTNAVLVTVSASAIENESRSLQAGSYGGGSSSSSGSGAGSAAAVGLIAGLAAKSGFFGTIGGKVVLAIIILIVICVVVVRYIKKSKGSAPSETKFFEGNDQQDTINNDNIDKFQQPFYSGLYTGIYDQKGTRMPVQPFEIYFQEQFIEADDEDEYVGTIFHAITGKGADMVGPYTLSGKSVGNKISITKKYYGAGNQITDVGHEVTLRLDKLGDSHIFEGKFFVNTEEVHEQGLYQMWPVGYNINATANPAISIRTSAAVAVAEIDEENQIPVATATTISSELMGEKEEDFQTISLDHERR</sequence>
<dbReference type="AlphaFoldDB" id="A0A1E7F8B7"/>
<evidence type="ECO:0000313" key="3">
    <source>
        <dbReference type="Proteomes" id="UP000095751"/>
    </source>
</evidence>
<dbReference type="InParanoid" id="A0A1E7F8B7"/>
<name>A0A1E7F8B7_9STRA</name>
<dbReference type="KEGG" id="fcy:FRACYDRAFT_240789"/>
<accession>A0A1E7F8B7</accession>
<gene>
    <name evidence="2" type="ORF">FRACYDRAFT_240789</name>
</gene>
<dbReference type="Proteomes" id="UP000095751">
    <property type="component" value="Unassembled WGS sequence"/>
</dbReference>
<organism evidence="2 3">
    <name type="scientific">Fragilariopsis cylindrus CCMP1102</name>
    <dbReference type="NCBI Taxonomy" id="635003"/>
    <lineage>
        <taxon>Eukaryota</taxon>
        <taxon>Sar</taxon>
        <taxon>Stramenopiles</taxon>
        <taxon>Ochrophyta</taxon>
        <taxon>Bacillariophyta</taxon>
        <taxon>Bacillariophyceae</taxon>
        <taxon>Bacillariophycidae</taxon>
        <taxon>Bacillariales</taxon>
        <taxon>Bacillariaceae</taxon>
        <taxon>Fragilariopsis</taxon>
    </lineage>
</organism>
<evidence type="ECO:0000256" key="1">
    <source>
        <dbReference type="SAM" id="Phobius"/>
    </source>
</evidence>
<proteinExistence type="predicted"/>
<dbReference type="EMBL" id="KV784360">
    <property type="protein sequence ID" value="OEU14255.1"/>
    <property type="molecule type" value="Genomic_DNA"/>
</dbReference>
<feature type="transmembrane region" description="Helical" evidence="1">
    <location>
        <begin position="21"/>
        <end position="40"/>
    </location>
</feature>
<feature type="transmembrane region" description="Helical" evidence="1">
    <location>
        <begin position="90"/>
        <end position="108"/>
    </location>
</feature>
<keyword evidence="1" id="KW-1133">Transmembrane helix</keyword>
<keyword evidence="3" id="KW-1185">Reference proteome</keyword>
<keyword evidence="1" id="KW-0812">Transmembrane</keyword>
<keyword evidence="1" id="KW-0472">Membrane</keyword>
<reference evidence="2 3" key="1">
    <citation type="submission" date="2016-09" db="EMBL/GenBank/DDBJ databases">
        <title>Extensive genetic diversity and differential bi-allelic expression allows diatom success in the polar Southern Ocean.</title>
        <authorList>
            <consortium name="DOE Joint Genome Institute"/>
            <person name="Mock T."/>
            <person name="Otillar R.P."/>
            <person name="Strauss J."/>
            <person name="Dupont C."/>
            <person name="Frickenhaus S."/>
            <person name="Maumus F."/>
            <person name="Mcmullan M."/>
            <person name="Sanges R."/>
            <person name="Schmutz J."/>
            <person name="Toseland A."/>
            <person name="Valas R."/>
            <person name="Veluchamy A."/>
            <person name="Ward B.J."/>
            <person name="Allen A."/>
            <person name="Barry K."/>
            <person name="Falciatore A."/>
            <person name="Ferrante M."/>
            <person name="Fortunato A.E."/>
            <person name="Gloeckner G."/>
            <person name="Gruber A."/>
            <person name="Hipkin R."/>
            <person name="Janech M."/>
            <person name="Kroth P."/>
            <person name="Leese F."/>
            <person name="Lindquist E."/>
            <person name="Lyon B.R."/>
            <person name="Martin J."/>
            <person name="Mayer C."/>
            <person name="Parker M."/>
            <person name="Quesneville H."/>
            <person name="Raymond J."/>
            <person name="Uhlig C."/>
            <person name="Valentin K.U."/>
            <person name="Worden A.Z."/>
            <person name="Armbrust E.V."/>
            <person name="Bowler C."/>
            <person name="Green B."/>
            <person name="Moulton V."/>
            <person name="Van Oosterhout C."/>
            <person name="Grigoriev I."/>
        </authorList>
    </citation>
    <scope>NUCLEOTIDE SEQUENCE [LARGE SCALE GENOMIC DNA]</scope>
    <source>
        <strain evidence="2 3">CCMP1102</strain>
    </source>
</reference>
<evidence type="ECO:0000313" key="2">
    <source>
        <dbReference type="EMBL" id="OEU14255.1"/>
    </source>
</evidence>
<protein>
    <submittedName>
        <fullName evidence="2">Uncharacterized protein</fullName>
    </submittedName>
</protein>